<dbReference type="InterPro" id="IPR032861">
    <property type="entry name" value="TAXi_N"/>
</dbReference>
<dbReference type="PRINTS" id="PR00792">
    <property type="entry name" value="PEPSIN"/>
</dbReference>
<dbReference type="GO" id="GO:0004190">
    <property type="term" value="F:aspartic-type endopeptidase activity"/>
    <property type="evidence" value="ECO:0007669"/>
    <property type="project" value="InterPro"/>
</dbReference>
<dbReference type="InterPro" id="IPR001461">
    <property type="entry name" value="Aspartic_peptidase_A1"/>
</dbReference>
<dbReference type="SUPFAM" id="SSF50630">
    <property type="entry name" value="Acid proteases"/>
    <property type="match status" value="1"/>
</dbReference>
<dbReference type="PROSITE" id="PS51767">
    <property type="entry name" value="PEPTIDASE_A1"/>
    <property type="match status" value="1"/>
</dbReference>
<dbReference type="Gene3D" id="2.40.70.10">
    <property type="entry name" value="Acid Proteases"/>
    <property type="match status" value="2"/>
</dbReference>
<evidence type="ECO:0000313" key="4">
    <source>
        <dbReference type="EMBL" id="KAE8683470.1"/>
    </source>
</evidence>
<comment type="caution">
    <text evidence="4">The sequence shown here is derived from an EMBL/GenBank/DDBJ whole genome shotgun (WGS) entry which is preliminary data.</text>
</comment>
<feature type="chain" id="PRO_5025624845" description="Peptidase A1 domain-containing protein" evidence="2">
    <location>
        <begin position="21"/>
        <end position="307"/>
    </location>
</feature>
<dbReference type="PANTHER" id="PTHR13683">
    <property type="entry name" value="ASPARTYL PROTEASES"/>
    <property type="match status" value="1"/>
</dbReference>
<dbReference type="EMBL" id="VEPZ02001269">
    <property type="protein sequence ID" value="KAE8683470.1"/>
    <property type="molecule type" value="Genomic_DNA"/>
</dbReference>
<dbReference type="InterPro" id="IPR021109">
    <property type="entry name" value="Peptidase_aspartic_dom_sf"/>
</dbReference>
<accession>A0A6A2YVY9</accession>
<dbReference type="PANTHER" id="PTHR13683:SF872">
    <property type="entry name" value="ASPARTIC PROTEINASE ASP1-LIKE ISOFORM X1"/>
    <property type="match status" value="1"/>
</dbReference>
<reference evidence="4" key="1">
    <citation type="submission" date="2019-09" db="EMBL/GenBank/DDBJ databases">
        <title>Draft genome information of white flower Hibiscus syriacus.</title>
        <authorList>
            <person name="Kim Y.-M."/>
        </authorList>
    </citation>
    <scope>NUCLEOTIDE SEQUENCE [LARGE SCALE GENOMIC DNA]</scope>
    <source>
        <strain evidence="4">YM2019G1</strain>
    </source>
</reference>
<dbReference type="Pfam" id="PF14541">
    <property type="entry name" value="TAXi_C"/>
    <property type="match status" value="1"/>
</dbReference>
<evidence type="ECO:0000259" key="3">
    <source>
        <dbReference type="PROSITE" id="PS51767"/>
    </source>
</evidence>
<comment type="similarity">
    <text evidence="1">Belongs to the peptidase A1 family.</text>
</comment>
<feature type="domain" description="Peptidase A1" evidence="3">
    <location>
        <begin position="54"/>
        <end position="307"/>
    </location>
</feature>
<dbReference type="AlphaFoldDB" id="A0A6A2YVY9"/>
<keyword evidence="2" id="KW-0732">Signal</keyword>
<evidence type="ECO:0000256" key="2">
    <source>
        <dbReference type="SAM" id="SignalP"/>
    </source>
</evidence>
<name>A0A6A2YVY9_HIBSY</name>
<gene>
    <name evidence="4" type="ORF">F3Y22_tig00111208pilonHSYRG00296</name>
</gene>
<feature type="signal peptide" evidence="2">
    <location>
        <begin position="1"/>
        <end position="20"/>
    </location>
</feature>
<evidence type="ECO:0000256" key="1">
    <source>
        <dbReference type="ARBA" id="ARBA00007447"/>
    </source>
</evidence>
<keyword evidence="5" id="KW-1185">Reference proteome</keyword>
<dbReference type="InterPro" id="IPR033121">
    <property type="entry name" value="PEPTIDASE_A1"/>
</dbReference>
<dbReference type="InterPro" id="IPR032799">
    <property type="entry name" value="TAXi_C"/>
</dbReference>
<dbReference type="GO" id="GO:0006508">
    <property type="term" value="P:proteolysis"/>
    <property type="evidence" value="ECO:0007669"/>
    <property type="project" value="InterPro"/>
</dbReference>
<organism evidence="4 5">
    <name type="scientific">Hibiscus syriacus</name>
    <name type="common">Rose of Sharon</name>
    <dbReference type="NCBI Taxonomy" id="106335"/>
    <lineage>
        <taxon>Eukaryota</taxon>
        <taxon>Viridiplantae</taxon>
        <taxon>Streptophyta</taxon>
        <taxon>Embryophyta</taxon>
        <taxon>Tracheophyta</taxon>
        <taxon>Spermatophyta</taxon>
        <taxon>Magnoliopsida</taxon>
        <taxon>eudicotyledons</taxon>
        <taxon>Gunneridae</taxon>
        <taxon>Pentapetalae</taxon>
        <taxon>rosids</taxon>
        <taxon>malvids</taxon>
        <taxon>Malvales</taxon>
        <taxon>Malvaceae</taxon>
        <taxon>Malvoideae</taxon>
        <taxon>Hibiscus</taxon>
    </lineage>
</organism>
<dbReference type="Proteomes" id="UP000436088">
    <property type="component" value="Unassembled WGS sequence"/>
</dbReference>
<dbReference type="Pfam" id="PF14543">
    <property type="entry name" value="TAXi_N"/>
    <property type="match status" value="1"/>
</dbReference>
<evidence type="ECO:0000313" key="5">
    <source>
        <dbReference type="Proteomes" id="UP000436088"/>
    </source>
</evidence>
<proteinExistence type="inferred from homology"/>
<protein>
    <recommendedName>
        <fullName evidence="3">Peptidase A1 domain-containing protein</fullName>
    </recommendedName>
</protein>
<sequence>MIKVLIFHVVLCSSLHVCFAETVNRSTLHPTAVNSFGSSVYLPVSGNVYPLVYYYVTIEIGNPPMQFQLDIGTGSDLAWVQCYAPCVGCTLPPERRYKPEKNNYVLCKEPICAAVHSPNPPPFKNPTDKCSFQVQYADQVSVSGVVILDAFPLCLVNGTISHPRLDIGLNSSGTHPPPPTVRVIGLSRSPAEVLFKGKPTGIEGLYVILDTGSTYRYLNSGVYGSVVYQIRKDLNGKQVQELQLSPQAYLVVTEQGNVCLGILNGTEVGLGTFNVIGDISLQGKVMKYDNENQRIGWAYEDCTPKFG</sequence>